<comment type="caution">
    <text evidence="2">The sequence shown here is derived from an EMBL/GenBank/DDBJ whole genome shotgun (WGS) entry which is preliminary data.</text>
</comment>
<dbReference type="CDD" id="cd01741">
    <property type="entry name" value="GATase1_1"/>
    <property type="match status" value="1"/>
</dbReference>
<dbReference type="EC" id="3.4.-.-" evidence="2"/>
<protein>
    <submittedName>
        <fullName evidence="2">Type 1 glutamine amidotransferase</fullName>
        <ecNumber evidence="2">3.4.-.-</ecNumber>
    </submittedName>
</protein>
<sequence>MLIGILKLGPMAEPLREKHGQYSDMFQRLLSGHGFTYRIYDVDEKGEIPATPDECEGWILSGSKHGAYEDHAFIPPLEAFIRAVAKAEVPMAGICFGHQIIAQALGGHVEKFKGGWAVGAQNYTIDGQPMVLNAWHQDQVTQMPEGFDCVGGNDFCRYGAMVKGNHIFTIQPHPEFDDALIGDMLATRRDGPIPNALIDAAETKLTERKTSNVIGERIARMFLAAERKTA</sequence>
<dbReference type="Pfam" id="PF00117">
    <property type="entry name" value="GATase"/>
    <property type="match status" value="1"/>
</dbReference>
<proteinExistence type="predicted"/>
<evidence type="ECO:0000313" key="3">
    <source>
        <dbReference type="Proteomes" id="UP001438953"/>
    </source>
</evidence>
<dbReference type="PANTHER" id="PTHR42695">
    <property type="entry name" value="GLUTAMINE AMIDOTRANSFERASE YLR126C-RELATED"/>
    <property type="match status" value="1"/>
</dbReference>
<dbReference type="EMBL" id="JAYWLC010000002">
    <property type="protein sequence ID" value="MER5170694.1"/>
    <property type="molecule type" value="Genomic_DNA"/>
</dbReference>
<dbReference type="PANTHER" id="PTHR42695:SF5">
    <property type="entry name" value="GLUTAMINE AMIDOTRANSFERASE YLR126C-RELATED"/>
    <property type="match status" value="1"/>
</dbReference>
<dbReference type="PROSITE" id="PS51273">
    <property type="entry name" value="GATASE_TYPE_1"/>
    <property type="match status" value="1"/>
</dbReference>
<dbReference type="Gene3D" id="3.40.50.880">
    <property type="match status" value="1"/>
</dbReference>
<keyword evidence="2" id="KW-0378">Hydrolase</keyword>
<accession>A0ABV1SCQ0</accession>
<reference evidence="2 3" key="1">
    <citation type="submission" date="2024-06" db="EMBL/GenBank/DDBJ databases">
        <title>Thioclava kandeliae sp. nov. from a rhizosphere soil sample of Kandelia candel in a mangrove.</title>
        <authorList>
            <person name="Mu T."/>
        </authorList>
    </citation>
    <scope>NUCLEOTIDE SEQUENCE [LARGE SCALE GENOMIC DNA]</scope>
    <source>
        <strain evidence="2 3">CPCC 100088</strain>
    </source>
</reference>
<keyword evidence="2" id="KW-0315">Glutamine amidotransferase</keyword>
<dbReference type="RefSeq" id="WP_350934702.1">
    <property type="nucleotide sequence ID" value="NZ_JAYWLC010000002.1"/>
</dbReference>
<dbReference type="GO" id="GO:0016787">
    <property type="term" value="F:hydrolase activity"/>
    <property type="evidence" value="ECO:0007669"/>
    <property type="project" value="UniProtKB-KW"/>
</dbReference>
<feature type="domain" description="Glutamine amidotransferase" evidence="1">
    <location>
        <begin position="20"/>
        <end position="177"/>
    </location>
</feature>
<dbReference type="SUPFAM" id="SSF52317">
    <property type="entry name" value="Class I glutamine amidotransferase-like"/>
    <property type="match status" value="1"/>
</dbReference>
<dbReference type="InterPro" id="IPR044992">
    <property type="entry name" value="ChyE-like"/>
</dbReference>
<organism evidence="2 3">
    <name type="scientific">Thioclava kandeliae</name>
    <dbReference type="NCBI Taxonomy" id="3070818"/>
    <lineage>
        <taxon>Bacteria</taxon>
        <taxon>Pseudomonadati</taxon>
        <taxon>Pseudomonadota</taxon>
        <taxon>Alphaproteobacteria</taxon>
        <taxon>Rhodobacterales</taxon>
        <taxon>Paracoccaceae</taxon>
        <taxon>Thioclava</taxon>
    </lineage>
</organism>
<dbReference type="InterPro" id="IPR017926">
    <property type="entry name" value="GATASE"/>
</dbReference>
<evidence type="ECO:0000259" key="1">
    <source>
        <dbReference type="Pfam" id="PF00117"/>
    </source>
</evidence>
<dbReference type="InterPro" id="IPR029062">
    <property type="entry name" value="Class_I_gatase-like"/>
</dbReference>
<keyword evidence="3" id="KW-1185">Reference proteome</keyword>
<dbReference type="Proteomes" id="UP001438953">
    <property type="component" value="Unassembled WGS sequence"/>
</dbReference>
<name>A0ABV1SCQ0_9RHOB</name>
<evidence type="ECO:0000313" key="2">
    <source>
        <dbReference type="EMBL" id="MER5170694.1"/>
    </source>
</evidence>
<gene>
    <name evidence="2" type="ORF">VSX56_02815</name>
</gene>